<dbReference type="Pfam" id="PF01184">
    <property type="entry name" value="Gpr1_Fun34_YaaH"/>
    <property type="match status" value="1"/>
</dbReference>
<comment type="caution">
    <text evidence="7">The sequence shown here is derived from an EMBL/GenBank/DDBJ whole genome shotgun (WGS) entry which is preliminary data.</text>
</comment>
<evidence type="ECO:0000313" key="8">
    <source>
        <dbReference type="Proteomes" id="UP000275385"/>
    </source>
</evidence>
<organism evidence="7 8">
    <name type="scientific">Coniochaeta pulveracea</name>
    <dbReference type="NCBI Taxonomy" id="177199"/>
    <lineage>
        <taxon>Eukaryota</taxon>
        <taxon>Fungi</taxon>
        <taxon>Dikarya</taxon>
        <taxon>Ascomycota</taxon>
        <taxon>Pezizomycotina</taxon>
        <taxon>Sordariomycetes</taxon>
        <taxon>Sordariomycetidae</taxon>
        <taxon>Coniochaetales</taxon>
        <taxon>Coniochaetaceae</taxon>
        <taxon>Coniochaeta</taxon>
    </lineage>
</organism>
<evidence type="ECO:0000256" key="4">
    <source>
        <dbReference type="ARBA" id="ARBA00022989"/>
    </source>
</evidence>
<dbReference type="OrthoDB" id="3648309at2759"/>
<dbReference type="EMBL" id="QVQW01000003">
    <property type="protein sequence ID" value="RKU48894.1"/>
    <property type="molecule type" value="Genomic_DNA"/>
</dbReference>
<keyword evidence="8" id="KW-1185">Reference proteome</keyword>
<gene>
    <name evidence="7" type="ORF">DL546_008642</name>
</gene>
<evidence type="ECO:0000313" key="7">
    <source>
        <dbReference type="EMBL" id="RKU48894.1"/>
    </source>
</evidence>
<dbReference type="PANTHER" id="PTHR31123">
    <property type="entry name" value="ACCUMULATION OF DYADS PROTEIN 2-RELATED"/>
    <property type="match status" value="1"/>
</dbReference>
<keyword evidence="4 6" id="KW-1133">Transmembrane helix</keyword>
<proteinExistence type="inferred from homology"/>
<dbReference type="Proteomes" id="UP000275385">
    <property type="component" value="Unassembled WGS sequence"/>
</dbReference>
<keyword evidence="5 6" id="KW-0472">Membrane</keyword>
<dbReference type="InterPro" id="IPR000791">
    <property type="entry name" value="Gpr1/Fun34/SatP-like"/>
</dbReference>
<feature type="transmembrane region" description="Helical" evidence="6">
    <location>
        <begin position="57"/>
        <end position="76"/>
    </location>
</feature>
<protein>
    <recommendedName>
        <fullName evidence="9">GPR1/FUN34/YaaH-class plasma membrane protein</fullName>
    </recommendedName>
</protein>
<comment type="similarity">
    <text evidence="2">Belongs to the acetate uptake transporter (AceTr) (TC 2.A.96) family.</text>
</comment>
<evidence type="ECO:0000256" key="3">
    <source>
        <dbReference type="ARBA" id="ARBA00022692"/>
    </source>
</evidence>
<evidence type="ECO:0008006" key="9">
    <source>
        <dbReference type="Google" id="ProtNLM"/>
    </source>
</evidence>
<feature type="transmembrane region" description="Helical" evidence="6">
    <location>
        <begin position="88"/>
        <end position="108"/>
    </location>
</feature>
<reference evidence="7 8" key="1">
    <citation type="submission" date="2018-08" db="EMBL/GenBank/DDBJ databases">
        <title>Draft genome of the lignicolous fungus Coniochaeta pulveracea.</title>
        <authorList>
            <person name="Borstlap C.J."/>
            <person name="De Witt R.N."/>
            <person name="Botha A."/>
            <person name="Volschenk H."/>
        </authorList>
    </citation>
    <scope>NUCLEOTIDE SEQUENCE [LARGE SCALE GENOMIC DNA]</scope>
    <source>
        <strain evidence="7 8">CAB683</strain>
    </source>
</reference>
<accession>A0A420YLZ1</accession>
<name>A0A420YLZ1_9PEZI</name>
<sequence>MSSNDVKLNGDHLDELHRFRTAGSVQISAELFEKLYLTPQTVVKGELRKTFGNPTPIGLVGFLIALTPLSCELMGWRGATSSGAAGIATYFFFGGLLQFIAGLLEWVLGNTFPSVVFCCFGAFFFSFGGTLNPNFGAYAAYAPAGEPASAGLATRGFNASFGFILLWMGVMTLIFLVCSLRVNICFFVIFLSLLLALIFLTVAYWLLADDIVGNAGLASKMLVTAGACAFVTCAAGWWIFFAIMLATLDFPVQIPVGDLSRFIKPGGLQKRLQEEV</sequence>
<dbReference type="AlphaFoldDB" id="A0A420YLZ1"/>
<feature type="transmembrane region" description="Helical" evidence="6">
    <location>
        <begin position="159"/>
        <end position="177"/>
    </location>
</feature>
<dbReference type="STRING" id="177199.A0A420YLZ1"/>
<evidence type="ECO:0000256" key="1">
    <source>
        <dbReference type="ARBA" id="ARBA00004141"/>
    </source>
</evidence>
<comment type="subcellular location">
    <subcellularLocation>
        <location evidence="1">Membrane</location>
        <topology evidence="1">Multi-pass membrane protein</topology>
    </subcellularLocation>
</comment>
<evidence type="ECO:0000256" key="5">
    <source>
        <dbReference type="ARBA" id="ARBA00023136"/>
    </source>
</evidence>
<feature type="transmembrane region" description="Helical" evidence="6">
    <location>
        <begin position="115"/>
        <end position="139"/>
    </location>
</feature>
<feature type="transmembrane region" description="Helical" evidence="6">
    <location>
        <begin position="222"/>
        <end position="245"/>
    </location>
</feature>
<evidence type="ECO:0000256" key="6">
    <source>
        <dbReference type="SAM" id="Phobius"/>
    </source>
</evidence>
<dbReference type="PANTHER" id="PTHR31123:SF4">
    <property type="entry name" value="PROTEIN ALCS"/>
    <property type="match status" value="1"/>
</dbReference>
<feature type="transmembrane region" description="Helical" evidence="6">
    <location>
        <begin position="184"/>
        <end position="207"/>
    </location>
</feature>
<evidence type="ECO:0000256" key="2">
    <source>
        <dbReference type="ARBA" id="ARBA00005587"/>
    </source>
</evidence>
<dbReference type="InterPro" id="IPR051633">
    <property type="entry name" value="AceTr"/>
</dbReference>
<dbReference type="GO" id="GO:0005886">
    <property type="term" value="C:plasma membrane"/>
    <property type="evidence" value="ECO:0007669"/>
    <property type="project" value="TreeGrafter"/>
</dbReference>
<dbReference type="GO" id="GO:0015123">
    <property type="term" value="F:acetate transmembrane transporter activity"/>
    <property type="evidence" value="ECO:0007669"/>
    <property type="project" value="TreeGrafter"/>
</dbReference>
<keyword evidence="3 6" id="KW-0812">Transmembrane</keyword>